<dbReference type="InterPro" id="IPR000210">
    <property type="entry name" value="BTB/POZ_dom"/>
</dbReference>
<reference evidence="5" key="1">
    <citation type="journal article" date="2019" name="BMC Genomics">
        <title>A new reference genome for Sorghum bicolor reveals high levels of sequence similarity between sweet and grain genotypes: implications for the genetics of sugar metabolism.</title>
        <authorList>
            <person name="Cooper E.A."/>
            <person name="Brenton Z.W."/>
            <person name="Flinn B.S."/>
            <person name="Jenkins J."/>
            <person name="Shu S."/>
            <person name="Flowers D."/>
            <person name="Luo F."/>
            <person name="Wang Y."/>
            <person name="Xia P."/>
            <person name="Barry K."/>
            <person name="Daum C."/>
            <person name="Lipzen A."/>
            <person name="Yoshinaga Y."/>
            <person name="Schmutz J."/>
            <person name="Saski C."/>
            <person name="Vermerris W."/>
            <person name="Kresovich S."/>
        </authorList>
    </citation>
    <scope>NUCLEOTIDE SEQUENCE</scope>
</reference>
<dbReference type="AlphaFoldDB" id="A0A921UH46"/>
<dbReference type="Pfam" id="PF24570">
    <property type="entry name" value="BACK_BPM_SPOP"/>
    <property type="match status" value="1"/>
</dbReference>
<dbReference type="GO" id="GO:0016567">
    <property type="term" value="P:protein ubiquitination"/>
    <property type="evidence" value="ECO:0007669"/>
    <property type="project" value="InterPro"/>
</dbReference>
<comment type="similarity">
    <text evidence="2">Belongs to the Tdpoz family.</text>
</comment>
<dbReference type="PROSITE" id="PS50144">
    <property type="entry name" value="MATH"/>
    <property type="match status" value="1"/>
</dbReference>
<comment type="caution">
    <text evidence="5">The sequence shown here is derived from an EMBL/GenBank/DDBJ whole genome shotgun (WGS) entry which is preliminary data.</text>
</comment>
<dbReference type="PROSITE" id="PS50097">
    <property type="entry name" value="BTB"/>
    <property type="match status" value="1"/>
</dbReference>
<dbReference type="SMART" id="SM00225">
    <property type="entry name" value="BTB"/>
    <property type="match status" value="1"/>
</dbReference>
<feature type="domain" description="MATH" evidence="4">
    <location>
        <begin position="47"/>
        <end position="176"/>
    </location>
</feature>
<dbReference type="CDD" id="cd18280">
    <property type="entry name" value="BTB_POZ_BPM_plant"/>
    <property type="match status" value="1"/>
</dbReference>
<dbReference type="InterPro" id="IPR011333">
    <property type="entry name" value="SKP1/BTB/POZ_sf"/>
</dbReference>
<proteinExistence type="inferred from homology"/>
<dbReference type="SUPFAM" id="SSF54695">
    <property type="entry name" value="POZ domain"/>
    <property type="match status" value="1"/>
</dbReference>
<dbReference type="Gene3D" id="3.30.710.10">
    <property type="entry name" value="Potassium Channel Kv1.1, Chain A"/>
    <property type="match status" value="1"/>
</dbReference>
<dbReference type="CDD" id="cd00121">
    <property type="entry name" value="MATH"/>
    <property type="match status" value="1"/>
</dbReference>
<evidence type="ECO:0000313" key="5">
    <source>
        <dbReference type="EMBL" id="KAG0530665.1"/>
    </source>
</evidence>
<feature type="domain" description="BTB" evidence="3">
    <location>
        <begin position="200"/>
        <end position="263"/>
    </location>
</feature>
<comment type="pathway">
    <text evidence="1">Protein modification; protein ubiquitination.</text>
</comment>
<evidence type="ECO:0000256" key="1">
    <source>
        <dbReference type="ARBA" id="ARBA00004906"/>
    </source>
</evidence>
<dbReference type="Gene3D" id="1.25.40.420">
    <property type="match status" value="1"/>
</dbReference>
<dbReference type="PANTHER" id="PTHR26379:SF483">
    <property type="entry name" value="OS11G0619800 PROTEIN"/>
    <property type="match status" value="1"/>
</dbReference>
<reference evidence="5" key="2">
    <citation type="submission" date="2020-10" db="EMBL/GenBank/DDBJ databases">
        <authorList>
            <person name="Cooper E.A."/>
            <person name="Brenton Z.W."/>
            <person name="Flinn B.S."/>
            <person name="Jenkins J."/>
            <person name="Shu S."/>
            <person name="Flowers D."/>
            <person name="Luo F."/>
            <person name="Wang Y."/>
            <person name="Xia P."/>
            <person name="Barry K."/>
            <person name="Daum C."/>
            <person name="Lipzen A."/>
            <person name="Yoshinaga Y."/>
            <person name="Schmutz J."/>
            <person name="Saski C."/>
            <person name="Vermerris W."/>
            <person name="Kresovich S."/>
        </authorList>
    </citation>
    <scope>NUCLEOTIDE SEQUENCE</scope>
</reference>
<dbReference type="InterPro" id="IPR056423">
    <property type="entry name" value="BACK_BPM_SPOP"/>
</dbReference>
<evidence type="ECO:0000259" key="4">
    <source>
        <dbReference type="PROSITE" id="PS50144"/>
    </source>
</evidence>
<dbReference type="Proteomes" id="UP000807115">
    <property type="component" value="Chromosome 5"/>
</dbReference>
<organism evidence="5 6">
    <name type="scientific">Sorghum bicolor</name>
    <name type="common">Sorghum</name>
    <name type="synonym">Sorghum vulgare</name>
    <dbReference type="NCBI Taxonomy" id="4558"/>
    <lineage>
        <taxon>Eukaryota</taxon>
        <taxon>Viridiplantae</taxon>
        <taxon>Streptophyta</taxon>
        <taxon>Embryophyta</taxon>
        <taxon>Tracheophyta</taxon>
        <taxon>Spermatophyta</taxon>
        <taxon>Magnoliopsida</taxon>
        <taxon>Liliopsida</taxon>
        <taxon>Poales</taxon>
        <taxon>Poaceae</taxon>
        <taxon>PACMAD clade</taxon>
        <taxon>Panicoideae</taxon>
        <taxon>Andropogonodae</taxon>
        <taxon>Andropogoneae</taxon>
        <taxon>Sorghinae</taxon>
        <taxon>Sorghum</taxon>
    </lineage>
</organism>
<dbReference type="PANTHER" id="PTHR26379">
    <property type="entry name" value="BTB/POZ AND MATH DOMAIN-CONTAINING PROTEIN 1"/>
    <property type="match status" value="1"/>
</dbReference>
<protein>
    <recommendedName>
        <fullName evidence="7">BTB domain-containing protein</fullName>
    </recommendedName>
</protein>
<evidence type="ECO:0000256" key="2">
    <source>
        <dbReference type="ARBA" id="ARBA00010846"/>
    </source>
</evidence>
<dbReference type="Gene3D" id="2.60.210.10">
    <property type="entry name" value="Apoptosis, Tumor Necrosis Factor Receptor Associated Protein 2, Chain A"/>
    <property type="match status" value="1"/>
</dbReference>
<dbReference type="EMBL" id="CM027684">
    <property type="protein sequence ID" value="KAG0530665.1"/>
    <property type="molecule type" value="Genomic_DNA"/>
</dbReference>
<evidence type="ECO:0000313" key="6">
    <source>
        <dbReference type="Proteomes" id="UP000807115"/>
    </source>
</evidence>
<name>A0A921UH46_SORBI</name>
<dbReference type="InterPro" id="IPR008974">
    <property type="entry name" value="TRAF-like"/>
</dbReference>
<accession>A0A921UH46</accession>
<dbReference type="SUPFAM" id="SSF49599">
    <property type="entry name" value="TRAF domain-like"/>
    <property type="match status" value="1"/>
</dbReference>
<evidence type="ECO:0008006" key="7">
    <source>
        <dbReference type="Google" id="ProtNLM"/>
    </source>
</evidence>
<sequence>MMQLVSPRWLRCRSFVYPRDELTAESAVGSGHGEAVTTSAIVAEAVTGLHVLQIKGYSLTKGLGFAKCINSSTFTVGGHRWYIMYYPDGNGLDSTDWISIYLQHDHTDAVDVKARFKFSVLDDIGEPVPTFSQKSCMRTFSSSKGRSWGFNKFVPRKALEESSYLKDDCLKVRCDITCVMVPPSNMHLHFGCLLSGAVGADVTFDVAGEMFAAHRCVLAARSSVFKAELFGPMKEKAMNCIRIQDMEARVFKAMLQFIYTDTMPDFDKEDAFGITQHLLVAADRYDLERLKLICEVKLCKCIDTSTVAATLVLAERHGCQGLKKACFELLKSPVHLKTVMATEGFDRLLTTCPSLIKELLLAKDAATCP</sequence>
<dbReference type="Pfam" id="PF00651">
    <property type="entry name" value="BTB"/>
    <property type="match status" value="1"/>
</dbReference>
<dbReference type="InterPro" id="IPR045005">
    <property type="entry name" value="BPM1-6"/>
</dbReference>
<gene>
    <name evidence="5" type="ORF">BDA96_05G206500</name>
</gene>
<dbReference type="InterPro" id="IPR002083">
    <property type="entry name" value="MATH/TRAF_dom"/>
</dbReference>
<evidence type="ECO:0000259" key="3">
    <source>
        <dbReference type="PROSITE" id="PS50097"/>
    </source>
</evidence>
<dbReference type="Pfam" id="PF22486">
    <property type="entry name" value="MATH_2"/>
    <property type="match status" value="1"/>
</dbReference>